<dbReference type="SUPFAM" id="SSF90123">
    <property type="entry name" value="ABC transporter transmembrane region"/>
    <property type="match status" value="1"/>
</dbReference>
<feature type="transmembrane region" description="Helical" evidence="7">
    <location>
        <begin position="235"/>
        <end position="256"/>
    </location>
</feature>
<dbReference type="AlphaFoldDB" id="A0A1L7NR28"/>
<dbReference type="SUPFAM" id="SSF52540">
    <property type="entry name" value="P-loop containing nucleoside triphosphate hydrolases"/>
    <property type="match status" value="1"/>
</dbReference>
<evidence type="ECO:0000256" key="7">
    <source>
        <dbReference type="SAM" id="Phobius"/>
    </source>
</evidence>
<gene>
    <name evidence="10" type="primary">kasE</name>
</gene>
<reference evidence="10" key="1">
    <citation type="journal article" date="2016" name="PLoS ONE">
        <title>Metagenomic Analysis of the Sponge Discodermia Reveals the Production of the Cyanobacterial Natural Product Kasumigamide by 'Entotheonella'.</title>
        <authorList>
            <person name="Nakashima Y."/>
            <person name="Egami Y."/>
            <person name="Kimura M."/>
            <person name="Wakimoto T."/>
            <person name="Abe I."/>
        </authorList>
    </citation>
    <scope>NUCLEOTIDE SEQUENCE</scope>
</reference>
<proteinExistence type="predicted"/>
<evidence type="ECO:0000256" key="6">
    <source>
        <dbReference type="ARBA" id="ARBA00023136"/>
    </source>
</evidence>
<evidence type="ECO:0000256" key="1">
    <source>
        <dbReference type="ARBA" id="ARBA00004651"/>
    </source>
</evidence>
<sequence length="540" mass="61508">MHLYHLLRRELRLSNRFIVAVAILAGLTNALILYLVNSTAHAPEDASKISYLWWIVITIATFVVSQRYLLITMASDVEQTLHRIRLRLMQKIQNAELLPFEAVGRAQIYSGLSTDLITISAVSLVLTLTFQSLLLIFFGLIYVAIQSLMALVIYLVFMAIGTRIFIRRYSNLAATRHAAMRHENEMMDAVSHLLDGFREVKMDEMRRSDLHAHLEEASDIVVSLNRRTDVLTSNLNVFFSASLYTLLTVVVLALPALDAVDAEVMMSLTSAMIFLIAPLIVLVNAIPMFNNANVAADRLSQLEVAIDQHLRPMSKRQGEPLVVYEAPFRDIVFDHVEFDYVSASQGNGFHLGPLDLSISPGETIFISGGNGSGKSTFAHLLIGLYFPTRGEVRLDGQRLSESNAAMYRELFSVIFYDFHLFDRLYGLRDIDPMRVEQLLERLQLTGKTELIGDRFSTLNLSTGQKRRLSLLMSELEDKPIYVFDEWAAEQDPEFRRYFYTSILPEFKSRGKTVIAVTHDDRYYDSDYIDRILHFEEGRLR</sequence>
<dbReference type="Gene3D" id="3.40.50.300">
    <property type="entry name" value="P-loop containing nucleotide triphosphate hydrolases"/>
    <property type="match status" value="1"/>
</dbReference>
<dbReference type="Pfam" id="PF00005">
    <property type="entry name" value="ABC_tran"/>
    <property type="match status" value="1"/>
</dbReference>
<feature type="domain" description="ABC transmembrane type-1" evidence="9">
    <location>
        <begin position="17"/>
        <end position="291"/>
    </location>
</feature>
<feature type="transmembrane region" description="Helical" evidence="7">
    <location>
        <begin position="116"/>
        <end position="142"/>
    </location>
</feature>
<dbReference type="GO" id="GO:0016887">
    <property type="term" value="F:ATP hydrolysis activity"/>
    <property type="evidence" value="ECO:0007669"/>
    <property type="project" value="InterPro"/>
</dbReference>
<feature type="transmembrane region" description="Helical" evidence="7">
    <location>
        <begin position="268"/>
        <end position="289"/>
    </location>
</feature>
<organism evidence="10">
    <name type="scientific">uncultured Candidatus Entotheonella sp</name>
    <dbReference type="NCBI Taxonomy" id="312019"/>
    <lineage>
        <taxon>Bacteria</taxon>
        <taxon>Pseudomonadati</taxon>
        <taxon>Nitrospinota/Tectimicrobiota group</taxon>
        <taxon>Candidatus Tectimicrobiota</taxon>
        <taxon>Candidatus Entotheonellia</taxon>
        <taxon>Candidatus Entotheonellales</taxon>
        <taxon>Candidatus Entotheonellaceae</taxon>
        <taxon>Candidatus Entotheonella</taxon>
        <taxon>environmental samples</taxon>
    </lineage>
</organism>
<dbReference type="InterPro" id="IPR011527">
    <property type="entry name" value="ABC1_TM_dom"/>
</dbReference>
<comment type="subcellular location">
    <subcellularLocation>
        <location evidence="1">Cell membrane</location>
        <topology evidence="1">Multi-pass membrane protein</topology>
    </subcellularLocation>
</comment>
<evidence type="ECO:0000256" key="3">
    <source>
        <dbReference type="ARBA" id="ARBA00022741"/>
    </source>
</evidence>
<name>A0A1L7NR28_9BACT</name>
<keyword evidence="4" id="KW-0067">ATP-binding</keyword>
<dbReference type="EMBL" id="LC160290">
    <property type="protein sequence ID" value="BAW32325.1"/>
    <property type="molecule type" value="Genomic_DNA"/>
</dbReference>
<dbReference type="NCBIfam" id="TIGR01194">
    <property type="entry name" value="cyc_pep_trnsptr"/>
    <property type="match status" value="1"/>
</dbReference>
<dbReference type="InterPro" id="IPR005898">
    <property type="entry name" value="Cyc_pep_transpt_SyrD/YojI"/>
</dbReference>
<dbReference type="InterPro" id="IPR039421">
    <property type="entry name" value="Type_1_exporter"/>
</dbReference>
<dbReference type="PROSITE" id="PS50929">
    <property type="entry name" value="ABC_TM1F"/>
    <property type="match status" value="1"/>
</dbReference>
<evidence type="ECO:0000256" key="5">
    <source>
        <dbReference type="ARBA" id="ARBA00022989"/>
    </source>
</evidence>
<dbReference type="GO" id="GO:0034040">
    <property type="term" value="F:ATPase-coupled lipid transmembrane transporter activity"/>
    <property type="evidence" value="ECO:0007669"/>
    <property type="project" value="TreeGrafter"/>
</dbReference>
<dbReference type="InterPro" id="IPR003593">
    <property type="entry name" value="AAA+_ATPase"/>
</dbReference>
<evidence type="ECO:0000256" key="2">
    <source>
        <dbReference type="ARBA" id="ARBA00022692"/>
    </source>
</evidence>
<dbReference type="SMART" id="SM00382">
    <property type="entry name" value="AAA"/>
    <property type="match status" value="1"/>
</dbReference>
<evidence type="ECO:0000256" key="4">
    <source>
        <dbReference type="ARBA" id="ARBA00022840"/>
    </source>
</evidence>
<feature type="transmembrane region" description="Helical" evidence="7">
    <location>
        <begin position="51"/>
        <end position="70"/>
    </location>
</feature>
<feature type="transmembrane region" description="Helical" evidence="7">
    <location>
        <begin position="17"/>
        <end position="36"/>
    </location>
</feature>
<accession>A0A1L7NR28</accession>
<dbReference type="GO" id="GO:0140359">
    <property type="term" value="F:ABC-type transporter activity"/>
    <property type="evidence" value="ECO:0007669"/>
    <property type="project" value="InterPro"/>
</dbReference>
<dbReference type="PROSITE" id="PS50893">
    <property type="entry name" value="ABC_TRANSPORTER_2"/>
    <property type="match status" value="1"/>
</dbReference>
<keyword evidence="2 7" id="KW-0812">Transmembrane</keyword>
<protein>
    <submittedName>
        <fullName evidence="10">Transporter</fullName>
    </submittedName>
</protein>
<keyword evidence="3" id="KW-0547">Nucleotide-binding</keyword>
<dbReference type="PANTHER" id="PTHR24221:SF654">
    <property type="entry name" value="ATP-BINDING CASSETTE SUB-FAMILY B MEMBER 6"/>
    <property type="match status" value="1"/>
</dbReference>
<dbReference type="GO" id="GO:0005524">
    <property type="term" value="F:ATP binding"/>
    <property type="evidence" value="ECO:0007669"/>
    <property type="project" value="UniProtKB-KW"/>
</dbReference>
<evidence type="ECO:0000313" key="10">
    <source>
        <dbReference type="EMBL" id="BAW32325.1"/>
    </source>
</evidence>
<evidence type="ECO:0000259" key="8">
    <source>
        <dbReference type="PROSITE" id="PS50893"/>
    </source>
</evidence>
<dbReference type="GO" id="GO:0005886">
    <property type="term" value="C:plasma membrane"/>
    <property type="evidence" value="ECO:0007669"/>
    <property type="project" value="UniProtKB-SubCell"/>
</dbReference>
<dbReference type="PANTHER" id="PTHR24221">
    <property type="entry name" value="ATP-BINDING CASSETTE SUB-FAMILY B"/>
    <property type="match status" value="1"/>
</dbReference>
<dbReference type="Gene3D" id="1.20.1560.10">
    <property type="entry name" value="ABC transporter type 1, transmembrane domain"/>
    <property type="match status" value="1"/>
</dbReference>
<dbReference type="InterPro" id="IPR036640">
    <property type="entry name" value="ABC1_TM_sf"/>
</dbReference>
<keyword evidence="5 7" id="KW-1133">Transmembrane helix</keyword>
<dbReference type="InterPro" id="IPR027417">
    <property type="entry name" value="P-loop_NTPase"/>
</dbReference>
<keyword evidence="6 7" id="KW-0472">Membrane</keyword>
<dbReference type="InterPro" id="IPR003439">
    <property type="entry name" value="ABC_transporter-like_ATP-bd"/>
</dbReference>
<dbReference type="GO" id="GO:1904680">
    <property type="term" value="F:peptide transmembrane transporter activity"/>
    <property type="evidence" value="ECO:0007669"/>
    <property type="project" value="InterPro"/>
</dbReference>
<feature type="domain" description="ABC transporter" evidence="8">
    <location>
        <begin position="336"/>
        <end position="540"/>
    </location>
</feature>
<dbReference type="GO" id="GO:0015833">
    <property type="term" value="P:peptide transport"/>
    <property type="evidence" value="ECO:0007669"/>
    <property type="project" value="InterPro"/>
</dbReference>
<evidence type="ECO:0000259" key="9">
    <source>
        <dbReference type="PROSITE" id="PS50929"/>
    </source>
</evidence>